<keyword evidence="2" id="KW-0732">Signal</keyword>
<dbReference type="AlphaFoldDB" id="A0A495IZE3"/>
<dbReference type="Pfam" id="PF13572">
    <property type="entry name" value="DUF4134"/>
    <property type="match status" value="1"/>
</dbReference>
<keyword evidence="1" id="KW-1133">Transmembrane helix</keyword>
<dbReference type="EMBL" id="RBKU01000001">
    <property type="protein sequence ID" value="RKR81883.1"/>
    <property type="molecule type" value="Genomic_DNA"/>
</dbReference>
<organism evidence="3 4">
    <name type="scientific">Mucilaginibacter gracilis</name>
    <dbReference type="NCBI Taxonomy" id="423350"/>
    <lineage>
        <taxon>Bacteria</taxon>
        <taxon>Pseudomonadati</taxon>
        <taxon>Bacteroidota</taxon>
        <taxon>Sphingobacteriia</taxon>
        <taxon>Sphingobacteriales</taxon>
        <taxon>Sphingobacteriaceae</taxon>
        <taxon>Mucilaginibacter</taxon>
    </lineage>
</organism>
<keyword evidence="1" id="KW-0812">Transmembrane</keyword>
<comment type="caution">
    <text evidence="3">The sequence shown here is derived from an EMBL/GenBank/DDBJ whole genome shotgun (WGS) entry which is preliminary data.</text>
</comment>
<keyword evidence="4" id="KW-1185">Reference proteome</keyword>
<evidence type="ECO:0000313" key="3">
    <source>
        <dbReference type="EMBL" id="RKR81883.1"/>
    </source>
</evidence>
<protein>
    <submittedName>
        <fullName evidence="3">Uncharacterized protein DUF4134</fullName>
    </submittedName>
</protein>
<sequence length="101" mass="10910">MKKIGKVLSRRVPAKRYLLSLGLAVFNVLCSLSLFAQDGSAGIDEATNKVKGYFESGCNLMYAIGAVVGLVGAVKVFNKWKPLGNRIRIRWQPPGLVAVSS</sequence>
<keyword evidence="1" id="KW-0472">Membrane</keyword>
<proteinExistence type="predicted"/>
<feature type="signal peptide" evidence="2">
    <location>
        <begin position="1"/>
        <end position="36"/>
    </location>
</feature>
<feature type="transmembrane region" description="Helical" evidence="1">
    <location>
        <begin position="60"/>
        <end position="78"/>
    </location>
</feature>
<evidence type="ECO:0000256" key="2">
    <source>
        <dbReference type="SAM" id="SignalP"/>
    </source>
</evidence>
<accession>A0A495IZE3</accession>
<evidence type="ECO:0000313" key="4">
    <source>
        <dbReference type="Proteomes" id="UP000268007"/>
    </source>
</evidence>
<dbReference type="Proteomes" id="UP000268007">
    <property type="component" value="Unassembled WGS sequence"/>
</dbReference>
<dbReference type="InterPro" id="IPR025408">
    <property type="entry name" value="DUF4134"/>
</dbReference>
<name>A0A495IZE3_9SPHI</name>
<feature type="chain" id="PRO_5019773485" evidence="2">
    <location>
        <begin position="37"/>
        <end position="101"/>
    </location>
</feature>
<gene>
    <name evidence="3" type="ORF">BDD43_2044</name>
</gene>
<reference evidence="3 4" key="1">
    <citation type="submission" date="2018-10" db="EMBL/GenBank/DDBJ databases">
        <title>Genomic Encyclopedia of Archaeal and Bacterial Type Strains, Phase II (KMG-II): from individual species to whole genera.</title>
        <authorList>
            <person name="Goeker M."/>
        </authorList>
    </citation>
    <scope>NUCLEOTIDE SEQUENCE [LARGE SCALE GENOMIC DNA]</scope>
    <source>
        <strain evidence="3 4">DSM 18602</strain>
    </source>
</reference>
<evidence type="ECO:0000256" key="1">
    <source>
        <dbReference type="SAM" id="Phobius"/>
    </source>
</evidence>